<gene>
    <name evidence="1" type="ORF">CLG94_00405</name>
</gene>
<keyword evidence="2" id="KW-1185">Reference proteome</keyword>
<dbReference type="InterPro" id="IPR014717">
    <property type="entry name" value="Transl_elong_EF1B/ribsomal_bS6"/>
</dbReference>
<evidence type="ECO:0000313" key="1">
    <source>
        <dbReference type="EMBL" id="PTL37178.1"/>
    </source>
</evidence>
<reference evidence="2" key="2">
    <citation type="journal article" date="2018" name="Environ. Microbiol.">
        <title>Bloom of a denitrifying methanotroph, 'Candidatus Methylomirabilis limnetica', in a deep stratified lake.</title>
        <authorList>
            <person name="Graf J.S."/>
            <person name="Mayr M.J."/>
            <person name="Marchant H.K."/>
            <person name="Tienken D."/>
            <person name="Hach P.F."/>
            <person name="Brand A."/>
            <person name="Schubert C.J."/>
            <person name="Kuypers M.M."/>
            <person name="Milucka J."/>
        </authorList>
    </citation>
    <scope>NUCLEOTIDE SEQUENCE [LARGE SCALE GENOMIC DNA]</scope>
    <source>
        <strain evidence="2">Zug</strain>
    </source>
</reference>
<organism evidence="1 2">
    <name type="scientific">Candidatus Methylomirabilis limnetica</name>
    <dbReference type="NCBI Taxonomy" id="2033718"/>
    <lineage>
        <taxon>Bacteria</taxon>
        <taxon>Candidatus Methylomirabilota</taxon>
        <taxon>Candidatus Methylomirabilia</taxon>
        <taxon>Candidatus Methylomirabilales</taxon>
        <taxon>Candidatus Methylomirabilaceae</taxon>
        <taxon>Candidatus Methylomirabilis</taxon>
    </lineage>
</organism>
<proteinExistence type="predicted"/>
<dbReference type="Proteomes" id="UP000241436">
    <property type="component" value="Unassembled WGS sequence"/>
</dbReference>
<dbReference type="NCBIfam" id="NF040576">
    <property type="entry name" value="T2SS_GspM_XpsM"/>
    <property type="match status" value="1"/>
</dbReference>
<accession>A0A2T4U1F9</accession>
<sequence>MNIASRERRFLVAGGAALVAFLAINYAIVPAISSQMQVRGEYLEKLQALERFQLVVEGKRRYEKKFAEAEGLYKQLQQRLLPGEKLTLAAAELQTMLHKAASESGVTIVSESIHVPKKAEGFTQVAVELSLNADLRKLRDFLYKIESAGKLLTVPKLQVNASFPRVGAELQVTVVVSGYTMELEGKSAGA</sequence>
<reference evidence="1 2" key="1">
    <citation type="submission" date="2017-09" db="EMBL/GenBank/DDBJ databases">
        <title>Bloom of a denitrifying methanotroph, Candidatus Methylomirabilis limnetica, in a deep stratified lake.</title>
        <authorList>
            <person name="Graf J.S."/>
            <person name="Marchant H.K."/>
            <person name="Tienken D."/>
            <person name="Hach P.F."/>
            <person name="Brand A."/>
            <person name="Schubert C.J."/>
            <person name="Kuypers M.M."/>
            <person name="Milucka J."/>
        </authorList>
    </citation>
    <scope>NUCLEOTIDE SEQUENCE [LARGE SCALE GENOMIC DNA]</scope>
    <source>
        <strain evidence="1 2">Zug</strain>
    </source>
</reference>
<dbReference type="InterPro" id="IPR034756">
    <property type="entry name" value="T2SSM_b"/>
</dbReference>
<name>A0A2T4U1F9_9BACT</name>
<dbReference type="Gene3D" id="3.30.70.60">
    <property type="match status" value="1"/>
</dbReference>
<comment type="caution">
    <text evidence="1">The sequence shown here is derived from an EMBL/GenBank/DDBJ whole genome shotgun (WGS) entry which is preliminary data.</text>
</comment>
<dbReference type="AlphaFoldDB" id="A0A2T4U1F9"/>
<dbReference type="RefSeq" id="WP_107560931.1">
    <property type="nucleotide sequence ID" value="NZ_NVQC01000007.1"/>
</dbReference>
<dbReference type="Pfam" id="PF10741">
    <property type="entry name" value="T2SSM_b"/>
    <property type="match status" value="1"/>
</dbReference>
<evidence type="ECO:0008006" key="3">
    <source>
        <dbReference type="Google" id="ProtNLM"/>
    </source>
</evidence>
<protein>
    <recommendedName>
        <fullName evidence="3">Pilus assembly protein PilO</fullName>
    </recommendedName>
</protein>
<evidence type="ECO:0000313" key="2">
    <source>
        <dbReference type="Proteomes" id="UP000241436"/>
    </source>
</evidence>
<dbReference type="EMBL" id="NVQC01000007">
    <property type="protein sequence ID" value="PTL37178.1"/>
    <property type="molecule type" value="Genomic_DNA"/>
</dbReference>